<reference evidence="3 4" key="1">
    <citation type="journal article" date="2005" name="Int. J. Syst. Evol. Microbiol.">
        <title>Halobacillus yeomjeoni sp. nov., isolated from a marine solar saltern in Korea.</title>
        <authorList>
            <person name="Yoon J.H."/>
            <person name="Kang S.J."/>
            <person name="Lee C.H."/>
            <person name="Oh H.W."/>
            <person name="Oh T.K."/>
        </authorList>
    </citation>
    <scope>NUCLEOTIDE SEQUENCE [LARGE SCALE GENOMIC DNA]</scope>
    <source>
        <strain evidence="3 4">KCTC 3957</strain>
    </source>
</reference>
<proteinExistence type="predicted"/>
<dbReference type="Gene3D" id="3.20.20.190">
    <property type="entry name" value="Phosphatidylinositol (PI) phosphodiesterase"/>
    <property type="match status" value="1"/>
</dbReference>
<evidence type="ECO:0000313" key="3">
    <source>
        <dbReference type="EMBL" id="MBH0231432.1"/>
    </source>
</evidence>
<dbReference type="Pfam" id="PF03009">
    <property type="entry name" value="GDPD"/>
    <property type="match status" value="1"/>
</dbReference>
<evidence type="ECO:0000259" key="2">
    <source>
        <dbReference type="PROSITE" id="PS51704"/>
    </source>
</evidence>
<sequence length="316" mass="35959">MKKFLKKTTLFAVALSVVMAPASTLAANKDKDPTMNDERFLVIGHRGVSGLAPEHTIPAYDRVKEEKGDYIEVDIQMTKDGELVALHDTTLNRTTNGTGEVRDHTLEEIKQLDAGSWFNEAYPEKADESYEGLEVPTLEEVFQRYGKDTKYYIETKSPDVYPGMEKKLLELLEKYNLDGANEHSSKVIIQSFSQESLLKVHEMDPDLPLVQLLWYEPGENGKYEEYSGVTPSPSDVTSEDLEEIDRYAVGIGMNYRYDGELFYDEDFIKEARELDLLVHPYTVKSESDMNLLLDWGVTGMFTNYAGKLHDVTHDEN</sequence>
<feature type="signal peptide" evidence="1">
    <location>
        <begin position="1"/>
        <end position="26"/>
    </location>
</feature>
<dbReference type="Proteomes" id="UP000614490">
    <property type="component" value="Unassembled WGS sequence"/>
</dbReference>
<evidence type="ECO:0000313" key="4">
    <source>
        <dbReference type="Proteomes" id="UP000614490"/>
    </source>
</evidence>
<keyword evidence="4" id="KW-1185">Reference proteome</keyword>
<dbReference type="InterPro" id="IPR030395">
    <property type="entry name" value="GP_PDE_dom"/>
</dbReference>
<evidence type="ECO:0000256" key="1">
    <source>
        <dbReference type="SAM" id="SignalP"/>
    </source>
</evidence>
<dbReference type="AlphaFoldDB" id="A0A931MW65"/>
<dbReference type="PANTHER" id="PTHR46211">
    <property type="entry name" value="GLYCEROPHOSPHORYL DIESTER PHOSPHODIESTERASE"/>
    <property type="match status" value="1"/>
</dbReference>
<name>A0A931MW65_9BACI</name>
<dbReference type="CDD" id="cd08601">
    <property type="entry name" value="GDPD_SaGlpQ_like"/>
    <property type="match status" value="1"/>
</dbReference>
<organism evidence="3 4">
    <name type="scientific">Halobacillus yeomjeoni</name>
    <dbReference type="NCBI Taxonomy" id="311194"/>
    <lineage>
        <taxon>Bacteria</taxon>
        <taxon>Bacillati</taxon>
        <taxon>Bacillota</taxon>
        <taxon>Bacilli</taxon>
        <taxon>Bacillales</taxon>
        <taxon>Bacillaceae</taxon>
        <taxon>Halobacillus</taxon>
    </lineage>
</organism>
<dbReference type="SUPFAM" id="SSF51695">
    <property type="entry name" value="PLC-like phosphodiesterases"/>
    <property type="match status" value="1"/>
</dbReference>
<dbReference type="PANTHER" id="PTHR46211:SF7">
    <property type="entry name" value="GLYCEROPHOSPHODIESTER PHOSPHODIESTERASE"/>
    <property type="match status" value="1"/>
</dbReference>
<dbReference type="RefSeq" id="WP_197318057.1">
    <property type="nucleotide sequence ID" value="NZ_JADZSC010000003.1"/>
</dbReference>
<dbReference type="GO" id="GO:0006629">
    <property type="term" value="P:lipid metabolic process"/>
    <property type="evidence" value="ECO:0007669"/>
    <property type="project" value="InterPro"/>
</dbReference>
<dbReference type="PROSITE" id="PS51704">
    <property type="entry name" value="GP_PDE"/>
    <property type="match status" value="1"/>
</dbReference>
<keyword evidence="1" id="KW-0732">Signal</keyword>
<feature type="chain" id="PRO_5037919211" evidence="1">
    <location>
        <begin position="27"/>
        <end position="316"/>
    </location>
</feature>
<feature type="domain" description="GP-PDE" evidence="2">
    <location>
        <begin position="40"/>
        <end position="312"/>
    </location>
</feature>
<comment type="caution">
    <text evidence="3">The sequence shown here is derived from an EMBL/GenBank/DDBJ whole genome shotgun (WGS) entry which is preliminary data.</text>
</comment>
<dbReference type="GO" id="GO:0008081">
    <property type="term" value="F:phosphoric diester hydrolase activity"/>
    <property type="evidence" value="ECO:0007669"/>
    <property type="project" value="InterPro"/>
</dbReference>
<accession>A0A931MW65</accession>
<protein>
    <submittedName>
        <fullName evidence="3">Glycerophosphodiester phosphodiesterase</fullName>
    </submittedName>
</protein>
<dbReference type="EMBL" id="JADZSC010000003">
    <property type="protein sequence ID" value="MBH0231432.1"/>
    <property type="molecule type" value="Genomic_DNA"/>
</dbReference>
<gene>
    <name evidence="3" type="ORF">H0267_14490</name>
</gene>
<dbReference type="InterPro" id="IPR017946">
    <property type="entry name" value="PLC-like_Pdiesterase_TIM-brl"/>
</dbReference>